<dbReference type="Pfam" id="PF03050">
    <property type="entry name" value="DDE_Tnp_IS66"/>
    <property type="match status" value="1"/>
</dbReference>
<dbReference type="PANTHER" id="PTHR33678">
    <property type="entry name" value="BLL1576 PROTEIN"/>
    <property type="match status" value="1"/>
</dbReference>
<reference evidence="5" key="1">
    <citation type="submission" date="2015-02" db="EMBL/GenBank/DDBJ databases">
        <title>Description and complete genome sequence of the first cultured representative of the subdivision 5 of the Verrucomicrobia phylum.</title>
        <authorList>
            <person name="Spring S."/>
            <person name="Bunk B."/>
            <person name="Sproer C."/>
            <person name="Klenk H.-P."/>
        </authorList>
    </citation>
    <scope>NUCLEOTIDE SEQUENCE [LARGE SCALE GENOMIC DNA]</scope>
    <source>
        <strain evidence="5">L21-Fru-AB</strain>
    </source>
</reference>
<evidence type="ECO:0000313" key="4">
    <source>
        <dbReference type="EMBL" id="AKJ64619.1"/>
    </source>
</evidence>
<dbReference type="RefSeq" id="WP_074041560.1">
    <property type="nucleotide sequence ID" value="NZ_CP010904.1"/>
</dbReference>
<name>A0A0G3EKB8_9BACT</name>
<feature type="domain" description="DUF6444" evidence="3">
    <location>
        <begin position="21"/>
        <end position="84"/>
    </location>
</feature>
<feature type="compositionally biased region" description="Basic residues" evidence="1">
    <location>
        <begin position="373"/>
        <end position="384"/>
    </location>
</feature>
<gene>
    <name evidence="4" type="ORF">L21SP4_01371</name>
</gene>
<feature type="domain" description="Transposase IS66 central" evidence="2">
    <location>
        <begin position="160"/>
        <end position="440"/>
    </location>
</feature>
<dbReference type="KEGG" id="vbl:L21SP4_01371"/>
<feature type="compositionally biased region" description="Low complexity" evidence="1">
    <location>
        <begin position="44"/>
        <end position="55"/>
    </location>
</feature>
<dbReference type="InterPro" id="IPR052344">
    <property type="entry name" value="Transposase-related"/>
</dbReference>
<dbReference type="OrthoDB" id="9775820at2"/>
<evidence type="ECO:0000259" key="2">
    <source>
        <dbReference type="Pfam" id="PF03050"/>
    </source>
</evidence>
<dbReference type="InterPro" id="IPR045618">
    <property type="entry name" value="DUF6444"/>
</dbReference>
<dbReference type="NCBIfam" id="NF033517">
    <property type="entry name" value="transpos_IS66"/>
    <property type="match status" value="1"/>
</dbReference>
<sequence length="479" mass="54390">MTRQEAEAIYDAGKETVVRVLLMMDARIRALEERVQSLENQLAKNSRNSSKPPSSDGFKKPAPKSLRKKGKRKSGGQPGHTGHTLAMADKPEHTEVHRVKECEHCGRSLADQSVEGIEKRQVHDLPPLRLIVTEHQAETKTCACGHLNKAAFPEGVNAPVQYGEGIKAAAVYLKNYQFLPYDRTCELLNDFFGCPMSEGTLCNIIAQSHTLAADPVEKIKELIEQAAVAHFDETGSRVDGKLWWLHSASTAQATYYDIHRKRGREAIDEIGILPDFLGRAVHDFWKPYFGYDCLHGLCNAHHLRELIFAHEQHQQDWADHMIDCLLDIKEAVDLAKQSTDHLDRRQLHTFEARYQQVLDEGYAQNPLPPLPRNAKKRRGRRKKTKARNLLERLDEHRDEALAFMYDFNVPFDNNQAERDLRMMKVQQKISGMFRTEDGAKAFCRIRSYISTARKNAVGAMDALTRLFSGNPFVPALNTS</sequence>
<accession>A0A0G3EKB8</accession>
<proteinExistence type="predicted"/>
<evidence type="ECO:0000256" key="1">
    <source>
        <dbReference type="SAM" id="MobiDB-lite"/>
    </source>
</evidence>
<dbReference type="EMBL" id="CP010904">
    <property type="protein sequence ID" value="AKJ64619.1"/>
    <property type="molecule type" value="Genomic_DNA"/>
</dbReference>
<dbReference type="STRING" id="1307763.L21SP4_01371"/>
<organism evidence="4 5">
    <name type="scientific">Kiritimatiella glycovorans</name>
    <dbReference type="NCBI Taxonomy" id="1307763"/>
    <lineage>
        <taxon>Bacteria</taxon>
        <taxon>Pseudomonadati</taxon>
        <taxon>Kiritimatiellota</taxon>
        <taxon>Kiritimatiellia</taxon>
        <taxon>Kiritimatiellales</taxon>
        <taxon>Kiritimatiellaceae</taxon>
        <taxon>Kiritimatiella</taxon>
    </lineage>
</organism>
<dbReference type="PANTHER" id="PTHR33678:SF1">
    <property type="entry name" value="BLL1576 PROTEIN"/>
    <property type="match status" value="1"/>
</dbReference>
<dbReference type="PATRIC" id="fig|1609981.3.peg.1423"/>
<feature type="compositionally biased region" description="Basic residues" evidence="1">
    <location>
        <begin position="61"/>
        <end position="74"/>
    </location>
</feature>
<dbReference type="Proteomes" id="UP000035268">
    <property type="component" value="Chromosome"/>
</dbReference>
<feature type="region of interest" description="Disordered" evidence="1">
    <location>
        <begin position="39"/>
        <end position="93"/>
    </location>
</feature>
<evidence type="ECO:0000313" key="5">
    <source>
        <dbReference type="Proteomes" id="UP000035268"/>
    </source>
</evidence>
<protein>
    <submittedName>
        <fullName evidence="4">Transposase</fullName>
    </submittedName>
</protein>
<feature type="region of interest" description="Disordered" evidence="1">
    <location>
        <begin position="364"/>
        <end position="384"/>
    </location>
</feature>
<dbReference type="InterPro" id="IPR004291">
    <property type="entry name" value="Transposase_IS66_central"/>
</dbReference>
<dbReference type="AlphaFoldDB" id="A0A0G3EKB8"/>
<reference evidence="4 5" key="2">
    <citation type="journal article" date="2016" name="ISME J.">
        <title>Characterization of the first cultured representative of Verrucomicrobia subdivision 5 indicates the proposal of a novel phylum.</title>
        <authorList>
            <person name="Spring S."/>
            <person name="Bunk B."/>
            <person name="Sproer C."/>
            <person name="Schumann P."/>
            <person name="Rohde M."/>
            <person name="Tindall B.J."/>
            <person name="Klenk H.P."/>
        </authorList>
    </citation>
    <scope>NUCLEOTIDE SEQUENCE [LARGE SCALE GENOMIC DNA]</scope>
    <source>
        <strain evidence="4 5">L21-Fru-AB</strain>
    </source>
</reference>
<keyword evidence="5" id="KW-1185">Reference proteome</keyword>
<dbReference type="Pfam" id="PF20042">
    <property type="entry name" value="DUF6444"/>
    <property type="match status" value="1"/>
</dbReference>
<evidence type="ECO:0000259" key="3">
    <source>
        <dbReference type="Pfam" id="PF20042"/>
    </source>
</evidence>